<feature type="compositionally biased region" description="Basic and acidic residues" evidence="14">
    <location>
        <begin position="564"/>
        <end position="578"/>
    </location>
</feature>
<dbReference type="InterPro" id="IPR051131">
    <property type="entry name" value="NEK_Ser/Thr_kinase_NIMA"/>
</dbReference>
<keyword evidence="6" id="KW-0479">Metal-binding</keyword>
<feature type="compositionally biased region" description="Basic and acidic residues" evidence="14">
    <location>
        <begin position="884"/>
        <end position="908"/>
    </location>
</feature>
<feature type="compositionally biased region" description="Basic and acidic residues" evidence="14">
    <location>
        <begin position="682"/>
        <end position="722"/>
    </location>
</feature>
<comment type="catalytic activity">
    <reaction evidence="12">
        <text>L-seryl-[protein] + ATP = O-phospho-L-seryl-[protein] + ADP + H(+)</text>
        <dbReference type="Rhea" id="RHEA:17989"/>
        <dbReference type="Rhea" id="RHEA-COMP:9863"/>
        <dbReference type="Rhea" id="RHEA-COMP:11604"/>
        <dbReference type="ChEBI" id="CHEBI:15378"/>
        <dbReference type="ChEBI" id="CHEBI:29999"/>
        <dbReference type="ChEBI" id="CHEBI:30616"/>
        <dbReference type="ChEBI" id="CHEBI:83421"/>
        <dbReference type="ChEBI" id="CHEBI:456216"/>
        <dbReference type="EC" id="2.7.11.1"/>
    </reaction>
</comment>
<evidence type="ECO:0000256" key="10">
    <source>
        <dbReference type="ARBA" id="ARBA00022842"/>
    </source>
</evidence>
<reference evidence="16" key="1">
    <citation type="submission" date="2021-01" db="EMBL/GenBank/DDBJ databases">
        <authorList>
            <person name="Corre E."/>
            <person name="Pelletier E."/>
            <person name="Niang G."/>
            <person name="Scheremetjew M."/>
            <person name="Finn R."/>
            <person name="Kale V."/>
            <person name="Holt S."/>
            <person name="Cochrane G."/>
            <person name="Meng A."/>
            <person name="Brown T."/>
            <person name="Cohen L."/>
        </authorList>
    </citation>
    <scope>NUCLEOTIDE SEQUENCE</scope>
    <source>
        <strain evidence="16">CCMP 2712</strain>
    </source>
</reference>
<evidence type="ECO:0000256" key="5">
    <source>
        <dbReference type="ARBA" id="ARBA00022679"/>
    </source>
</evidence>
<evidence type="ECO:0000313" key="16">
    <source>
        <dbReference type="EMBL" id="CAE2326744.1"/>
    </source>
</evidence>
<feature type="region of interest" description="Disordered" evidence="14">
    <location>
        <begin position="882"/>
        <end position="913"/>
    </location>
</feature>
<dbReference type="PANTHER" id="PTHR44899">
    <property type="entry name" value="CAMK FAMILY PROTEIN KINASE"/>
    <property type="match status" value="1"/>
</dbReference>
<dbReference type="SUPFAM" id="SSF56112">
    <property type="entry name" value="Protein kinase-like (PK-like)"/>
    <property type="match status" value="1"/>
</dbReference>
<name>A0A7S4UKQ5_GUITH</name>
<evidence type="ECO:0000256" key="7">
    <source>
        <dbReference type="ARBA" id="ARBA00022741"/>
    </source>
</evidence>
<keyword evidence="7 13" id="KW-0547">Nucleotide-binding</keyword>
<feature type="compositionally biased region" description="Basic and acidic residues" evidence="14">
    <location>
        <begin position="751"/>
        <end position="763"/>
    </location>
</feature>
<dbReference type="InterPro" id="IPR011009">
    <property type="entry name" value="Kinase-like_dom_sf"/>
</dbReference>
<feature type="compositionally biased region" description="Basic and acidic residues" evidence="14">
    <location>
        <begin position="645"/>
        <end position="659"/>
    </location>
</feature>
<dbReference type="FunFam" id="3.30.200.20:FF:000097">
    <property type="entry name" value="Probable serine/threonine-protein kinase nek1"/>
    <property type="match status" value="1"/>
</dbReference>
<evidence type="ECO:0000256" key="12">
    <source>
        <dbReference type="ARBA" id="ARBA00048679"/>
    </source>
</evidence>
<dbReference type="PROSITE" id="PS00107">
    <property type="entry name" value="PROTEIN_KINASE_ATP"/>
    <property type="match status" value="1"/>
</dbReference>
<dbReference type="PROSITE" id="PS00108">
    <property type="entry name" value="PROTEIN_KINASE_ST"/>
    <property type="match status" value="1"/>
</dbReference>
<evidence type="ECO:0000256" key="8">
    <source>
        <dbReference type="ARBA" id="ARBA00022777"/>
    </source>
</evidence>
<evidence type="ECO:0000259" key="15">
    <source>
        <dbReference type="PROSITE" id="PS50011"/>
    </source>
</evidence>
<dbReference type="Pfam" id="PF00069">
    <property type="entry name" value="Pkinase"/>
    <property type="match status" value="1"/>
</dbReference>
<dbReference type="InterPro" id="IPR008271">
    <property type="entry name" value="Ser/Thr_kinase_AS"/>
</dbReference>
<dbReference type="PROSITE" id="PS50011">
    <property type="entry name" value="PROTEIN_KINASE_DOM"/>
    <property type="match status" value="1"/>
</dbReference>
<feature type="region of interest" description="Disordered" evidence="14">
    <location>
        <begin position="273"/>
        <end position="399"/>
    </location>
</feature>
<keyword evidence="4" id="KW-0723">Serine/threonine-protein kinase</keyword>
<dbReference type="EMBL" id="HBKN01039125">
    <property type="protein sequence ID" value="CAE2326744.1"/>
    <property type="molecule type" value="Transcribed_RNA"/>
</dbReference>
<feature type="region of interest" description="Disordered" evidence="14">
    <location>
        <begin position="476"/>
        <end position="772"/>
    </location>
</feature>
<feature type="compositionally biased region" description="Basic and acidic residues" evidence="14">
    <location>
        <begin position="428"/>
        <end position="440"/>
    </location>
</feature>
<comment type="cofactor">
    <cofactor evidence="1">
        <name>Mg(2+)</name>
        <dbReference type="ChEBI" id="CHEBI:18420"/>
    </cofactor>
</comment>
<feature type="region of interest" description="Disordered" evidence="14">
    <location>
        <begin position="428"/>
        <end position="463"/>
    </location>
</feature>
<dbReference type="AlphaFoldDB" id="A0A7S4UKQ5"/>
<evidence type="ECO:0000256" key="6">
    <source>
        <dbReference type="ARBA" id="ARBA00022723"/>
    </source>
</evidence>
<feature type="compositionally biased region" description="Acidic residues" evidence="14">
    <location>
        <begin position="823"/>
        <end position="835"/>
    </location>
</feature>
<keyword evidence="8" id="KW-0418">Kinase</keyword>
<dbReference type="FunFam" id="1.10.510.10:FF:000172">
    <property type="entry name" value="serine/threonine-protein kinase Nek1 isoform X1"/>
    <property type="match status" value="1"/>
</dbReference>
<keyword evidence="5" id="KW-0808">Transferase</keyword>
<dbReference type="InterPro" id="IPR000719">
    <property type="entry name" value="Prot_kinase_dom"/>
</dbReference>
<comment type="similarity">
    <text evidence="2">Belongs to the protein kinase superfamily. NEK Ser/Thr protein kinase family. NIMA subfamily.</text>
</comment>
<comment type="catalytic activity">
    <reaction evidence="11">
        <text>L-threonyl-[protein] + ATP = O-phospho-L-threonyl-[protein] + ADP + H(+)</text>
        <dbReference type="Rhea" id="RHEA:46608"/>
        <dbReference type="Rhea" id="RHEA-COMP:11060"/>
        <dbReference type="Rhea" id="RHEA-COMP:11605"/>
        <dbReference type="ChEBI" id="CHEBI:15378"/>
        <dbReference type="ChEBI" id="CHEBI:30013"/>
        <dbReference type="ChEBI" id="CHEBI:30616"/>
        <dbReference type="ChEBI" id="CHEBI:61977"/>
        <dbReference type="ChEBI" id="CHEBI:456216"/>
        <dbReference type="EC" id="2.7.11.1"/>
    </reaction>
</comment>
<dbReference type="PANTHER" id="PTHR44899:SF3">
    <property type="entry name" value="SERINE_THREONINE-PROTEIN KINASE NEK1"/>
    <property type="match status" value="1"/>
</dbReference>
<evidence type="ECO:0000256" key="13">
    <source>
        <dbReference type="PROSITE-ProRule" id="PRU10141"/>
    </source>
</evidence>
<feature type="compositionally biased region" description="Basic and acidic residues" evidence="14">
    <location>
        <begin position="528"/>
        <end position="552"/>
    </location>
</feature>
<dbReference type="GO" id="GO:0004674">
    <property type="term" value="F:protein serine/threonine kinase activity"/>
    <property type="evidence" value="ECO:0007669"/>
    <property type="project" value="UniProtKB-KW"/>
</dbReference>
<accession>A0A7S4UKQ5</accession>
<dbReference type="CDD" id="cd08215">
    <property type="entry name" value="STKc_Nek"/>
    <property type="match status" value="1"/>
</dbReference>
<feature type="domain" description="Protein kinase" evidence="15">
    <location>
        <begin position="4"/>
        <end position="258"/>
    </location>
</feature>
<proteinExistence type="inferred from homology"/>
<feature type="compositionally biased region" description="Basic and acidic residues" evidence="14">
    <location>
        <begin position="325"/>
        <end position="335"/>
    </location>
</feature>
<gene>
    <name evidence="16" type="ORF">GTHE00462_LOCUS30660</name>
</gene>
<keyword evidence="9 13" id="KW-0067">ATP-binding</keyword>
<keyword evidence="10" id="KW-0460">Magnesium</keyword>
<evidence type="ECO:0000256" key="1">
    <source>
        <dbReference type="ARBA" id="ARBA00001946"/>
    </source>
</evidence>
<dbReference type="SMART" id="SM00220">
    <property type="entry name" value="S_TKc"/>
    <property type="match status" value="1"/>
</dbReference>
<feature type="region of interest" description="Disordered" evidence="14">
    <location>
        <begin position="820"/>
        <end position="844"/>
    </location>
</feature>
<dbReference type="Gene3D" id="1.10.510.10">
    <property type="entry name" value="Transferase(Phosphotransferase) domain 1"/>
    <property type="match status" value="1"/>
</dbReference>
<dbReference type="InterPro" id="IPR017441">
    <property type="entry name" value="Protein_kinase_ATP_BS"/>
</dbReference>
<feature type="binding site" evidence="13">
    <location>
        <position position="33"/>
    </location>
    <ligand>
        <name>ATP</name>
        <dbReference type="ChEBI" id="CHEBI:30616"/>
    </ligand>
</feature>
<evidence type="ECO:0000256" key="2">
    <source>
        <dbReference type="ARBA" id="ARBA00010886"/>
    </source>
</evidence>
<feature type="compositionally biased region" description="Polar residues" evidence="14">
    <location>
        <begin position="723"/>
        <end position="733"/>
    </location>
</feature>
<organism evidence="16">
    <name type="scientific">Guillardia theta</name>
    <name type="common">Cryptophyte</name>
    <name type="synonym">Cryptomonas phi</name>
    <dbReference type="NCBI Taxonomy" id="55529"/>
    <lineage>
        <taxon>Eukaryota</taxon>
        <taxon>Cryptophyceae</taxon>
        <taxon>Pyrenomonadales</taxon>
        <taxon>Geminigeraceae</taxon>
        <taxon>Guillardia</taxon>
    </lineage>
</organism>
<protein>
    <recommendedName>
        <fullName evidence="3">non-specific serine/threonine protein kinase</fullName>
        <ecNumber evidence="3">2.7.11.1</ecNumber>
    </recommendedName>
</protein>
<evidence type="ECO:0000256" key="4">
    <source>
        <dbReference type="ARBA" id="ARBA00022527"/>
    </source>
</evidence>
<dbReference type="Gene3D" id="3.30.200.20">
    <property type="entry name" value="Phosphorylase Kinase, domain 1"/>
    <property type="match status" value="1"/>
</dbReference>
<evidence type="ECO:0000256" key="14">
    <source>
        <dbReference type="SAM" id="MobiDB-lite"/>
    </source>
</evidence>
<evidence type="ECO:0000256" key="11">
    <source>
        <dbReference type="ARBA" id="ARBA00047899"/>
    </source>
</evidence>
<evidence type="ECO:0000256" key="9">
    <source>
        <dbReference type="ARBA" id="ARBA00022840"/>
    </source>
</evidence>
<sequence length="986" mass="109694">MDAYSRIKKIGEGAMGSATLVQHVDSQDLFVVKEINVKGLSDKDRREALKEVEVLKKLRHPNIISMHEAFIEGGNLNILMEYADAGDLAQLLHNARGRPFKEERVLDLFVQICLGMHHVHSQNILHRDLKTANILLTRQGIIKLADFGIARVMSSETDMAKTMIGTPYYLSPEICEDRPYNHKSDIWSLGCVLYELLTLRHAFEAKSLSALILKIIRGKFSPVSSSYSREVRSLVDSMLQNSPAARPSIASILTLSFLKGYVSSHTSTWDCLSDKDVEEGGEGQQNEVQIEEENSRRQVSEFEKENGAPARARIPKLDFNGLRGGRSEGNDEKAKKANQAQPRNHVHSDRKWRQSREGEEVRQGETEQQPVKVSARKSLGSHDVNDGRNELQSPSSRMKCNERFSLGGKVNMSPAEWMAEMHARIDRVKDDLQGRRREDVASAQKKKGEEEEEGDGKVFRPPFFLDNYDSDQNVCMSIDFNGEGEDASRMGVPGDKQGPKGRHHFNDDGALLSPQTRSRPPINRALRKRESDQWNFEHHEGGERSGGEEKPASEQGDSACSSGREMRARALAEAERRANLAKKLQNQRIPATGDAGQSDGNRRMSNPSKAPKKGGVGDACGKKEEAKKTSVGVNKGRSNPVLSAEDMKLRQKEHKEKLRAVRSKISLGDSPFSPRNHASKGSGDRVAQEEEKGGREMSEFKQKKGGLKFDVEIASSEIKRTGSEGQKSSNAADASTEEEGGKGKKMSLAEVIRRGREQRKESGTQDVPTEIVCSNVPSQGLRTIEEMRPQDSIDVLCHLPLRLQAYPAIQEPKALGAHRDFQPDEEETTQGEVDEEGRTSPAEPAAAILPVGFAGKTRKTLKDIRHLHSSPELTEMLGGMSVPEEAKEASEGEEKRFPPLVEKEEKEMASSSSLIPSEMIEKMRHNCEQSLGLSLFLDVYHNLRASHDGSNALPGEVLDRLGEERLPMIKEVAKLIQKEEDVYLQH</sequence>
<evidence type="ECO:0000256" key="3">
    <source>
        <dbReference type="ARBA" id="ARBA00012513"/>
    </source>
</evidence>
<feature type="compositionally biased region" description="Basic and acidic residues" evidence="14">
    <location>
        <begin position="293"/>
        <end position="306"/>
    </location>
</feature>
<dbReference type="EC" id="2.7.11.1" evidence="3"/>
<feature type="compositionally biased region" description="Basic and acidic residues" evidence="14">
    <location>
        <begin position="346"/>
        <end position="365"/>
    </location>
</feature>
<dbReference type="GO" id="GO:0005524">
    <property type="term" value="F:ATP binding"/>
    <property type="evidence" value="ECO:0007669"/>
    <property type="project" value="UniProtKB-UniRule"/>
</dbReference>
<dbReference type="GO" id="GO:0046872">
    <property type="term" value="F:metal ion binding"/>
    <property type="evidence" value="ECO:0007669"/>
    <property type="project" value="UniProtKB-KW"/>
</dbReference>